<evidence type="ECO:0000256" key="16">
    <source>
        <dbReference type="PROSITE-ProRule" id="PRU00339"/>
    </source>
</evidence>
<dbReference type="GO" id="GO:0009986">
    <property type="term" value="C:cell surface"/>
    <property type="evidence" value="ECO:0007669"/>
    <property type="project" value="InterPro"/>
</dbReference>
<dbReference type="Pfam" id="PF13181">
    <property type="entry name" value="TPR_8"/>
    <property type="match status" value="1"/>
</dbReference>
<dbReference type="Gene3D" id="1.20.58.1370">
    <property type="match status" value="1"/>
</dbReference>
<feature type="repeat" description="TPR" evidence="16">
    <location>
        <begin position="224"/>
        <end position="257"/>
    </location>
</feature>
<evidence type="ECO:0000256" key="14">
    <source>
        <dbReference type="ARBA" id="ARBA00023242"/>
    </source>
</evidence>
<dbReference type="PROSITE" id="PS51184">
    <property type="entry name" value="JMJC"/>
    <property type="match status" value="1"/>
</dbReference>
<feature type="repeat" description="TPR" evidence="16">
    <location>
        <begin position="327"/>
        <end position="360"/>
    </location>
</feature>
<comment type="similarity">
    <text evidence="4">Belongs to the nematode transthyretin-like family.</text>
</comment>
<dbReference type="SUPFAM" id="SSF51197">
    <property type="entry name" value="Clavaminate synthase-like"/>
    <property type="match status" value="1"/>
</dbReference>
<dbReference type="Pfam" id="PF21322">
    <property type="entry name" value="KDM6_C-hel"/>
    <property type="match status" value="1"/>
</dbReference>
<dbReference type="GO" id="GO:0071558">
    <property type="term" value="F:histone H3K27me2/H3K27me3 demethylase activity"/>
    <property type="evidence" value="ECO:0007669"/>
    <property type="project" value="TreeGrafter"/>
</dbReference>
<comment type="subcellular location">
    <subcellularLocation>
        <location evidence="2">Nucleus</location>
    </subcellularLocation>
    <subcellularLocation>
        <location evidence="3">Secreted</location>
    </subcellularLocation>
</comment>
<evidence type="ECO:0000256" key="6">
    <source>
        <dbReference type="ARBA" id="ARBA00022553"/>
    </source>
</evidence>
<accession>A0AAF5DH31</accession>
<name>A0AAF5DH31_STRER</name>
<keyword evidence="18" id="KW-0472">Membrane</keyword>
<dbReference type="GO" id="GO:0005576">
    <property type="term" value="C:extracellular region"/>
    <property type="evidence" value="ECO:0007669"/>
    <property type="project" value="UniProtKB-SubCell"/>
</dbReference>
<keyword evidence="7" id="KW-0479">Metal-binding</keyword>
<dbReference type="PANTHER" id="PTHR14017">
    <property type="entry name" value="LYSINE-SPECIFIC DEMETHYLASE"/>
    <property type="match status" value="1"/>
</dbReference>
<evidence type="ECO:0000256" key="10">
    <source>
        <dbReference type="ARBA" id="ARBA00022853"/>
    </source>
</evidence>
<dbReference type="InterPro" id="IPR046941">
    <property type="entry name" value="KDM6_GATAL_sf"/>
</dbReference>
<keyword evidence="6" id="KW-0597">Phosphoprotein</keyword>
<evidence type="ECO:0000256" key="1">
    <source>
        <dbReference type="ARBA" id="ARBA00001954"/>
    </source>
</evidence>
<feature type="transmembrane region" description="Helical" evidence="18">
    <location>
        <begin position="1094"/>
        <end position="1115"/>
    </location>
</feature>
<organism evidence="20 21">
    <name type="scientific">Strongyloides stercoralis</name>
    <name type="common">Threadworm</name>
    <dbReference type="NCBI Taxonomy" id="6248"/>
    <lineage>
        <taxon>Eukaryota</taxon>
        <taxon>Metazoa</taxon>
        <taxon>Ecdysozoa</taxon>
        <taxon>Nematoda</taxon>
        <taxon>Chromadorea</taxon>
        <taxon>Rhabditida</taxon>
        <taxon>Tylenchina</taxon>
        <taxon>Panagrolaimomorpha</taxon>
        <taxon>Strongyloidoidea</taxon>
        <taxon>Strongyloididae</taxon>
        <taxon>Strongyloides</taxon>
    </lineage>
</organism>
<evidence type="ECO:0000256" key="4">
    <source>
        <dbReference type="ARBA" id="ARBA00010112"/>
    </source>
</evidence>
<evidence type="ECO:0000313" key="20">
    <source>
        <dbReference type="Proteomes" id="UP000035681"/>
    </source>
</evidence>
<evidence type="ECO:0000256" key="7">
    <source>
        <dbReference type="ARBA" id="ARBA00022723"/>
    </source>
</evidence>
<dbReference type="GO" id="GO:0000978">
    <property type="term" value="F:RNA polymerase II cis-regulatory region sequence-specific DNA binding"/>
    <property type="evidence" value="ECO:0007669"/>
    <property type="project" value="TreeGrafter"/>
</dbReference>
<dbReference type="SMART" id="SM00558">
    <property type="entry name" value="JmjC"/>
    <property type="match status" value="1"/>
</dbReference>
<keyword evidence="8" id="KW-0732">Signal</keyword>
<evidence type="ECO:0000256" key="3">
    <source>
        <dbReference type="ARBA" id="ARBA00004613"/>
    </source>
</evidence>
<evidence type="ECO:0000256" key="15">
    <source>
        <dbReference type="ARBA" id="ARBA00034483"/>
    </source>
</evidence>
<evidence type="ECO:0000256" key="8">
    <source>
        <dbReference type="ARBA" id="ARBA00022729"/>
    </source>
</evidence>
<keyword evidence="18" id="KW-1133">Transmembrane helix</keyword>
<keyword evidence="16" id="KW-0802">TPR repeat</keyword>
<dbReference type="Proteomes" id="UP000035681">
    <property type="component" value="Unplaced"/>
</dbReference>
<keyword evidence="5" id="KW-0964">Secreted</keyword>
<dbReference type="PANTHER" id="PTHR14017:SF1">
    <property type="entry name" value="LD02225P"/>
    <property type="match status" value="1"/>
</dbReference>
<keyword evidence="11" id="KW-0223">Dioxygenase</keyword>
<dbReference type="GO" id="GO:0031490">
    <property type="term" value="F:chromatin DNA binding"/>
    <property type="evidence" value="ECO:0007669"/>
    <property type="project" value="TreeGrafter"/>
</dbReference>
<feature type="domain" description="JmjC" evidence="19">
    <location>
        <begin position="800"/>
        <end position="963"/>
    </location>
</feature>
<dbReference type="SMART" id="SM00028">
    <property type="entry name" value="TPR"/>
    <property type="match status" value="6"/>
</dbReference>
<dbReference type="InterPro" id="IPR019734">
    <property type="entry name" value="TPR_rpt"/>
</dbReference>
<dbReference type="Gene3D" id="2.60.40.3330">
    <property type="match status" value="4"/>
</dbReference>
<evidence type="ECO:0000256" key="9">
    <source>
        <dbReference type="ARBA" id="ARBA00022833"/>
    </source>
</evidence>
<dbReference type="SUPFAM" id="SSF48452">
    <property type="entry name" value="TPR-like"/>
    <property type="match status" value="2"/>
</dbReference>
<evidence type="ECO:0000256" key="17">
    <source>
        <dbReference type="SAM" id="MobiDB-lite"/>
    </source>
</evidence>
<evidence type="ECO:0000259" key="19">
    <source>
        <dbReference type="PROSITE" id="PS51184"/>
    </source>
</evidence>
<dbReference type="InterPro" id="IPR003347">
    <property type="entry name" value="JmjC_dom"/>
</dbReference>
<evidence type="ECO:0000256" key="18">
    <source>
        <dbReference type="SAM" id="Phobius"/>
    </source>
</evidence>
<dbReference type="WBParaSite" id="TCONS_00012091.p1">
    <property type="protein sequence ID" value="TCONS_00012091.p1"/>
    <property type="gene ID" value="XLOC_007416"/>
</dbReference>
<keyword evidence="20" id="KW-1185">Reference proteome</keyword>
<keyword evidence="18" id="KW-0812">Transmembrane</keyword>
<comment type="similarity">
    <text evidence="15">Belongs to the UTX family.</text>
</comment>
<evidence type="ECO:0000256" key="12">
    <source>
        <dbReference type="ARBA" id="ARBA00023002"/>
    </source>
</evidence>
<evidence type="ECO:0000256" key="11">
    <source>
        <dbReference type="ARBA" id="ARBA00022964"/>
    </source>
</evidence>
<dbReference type="Gene3D" id="1.25.40.10">
    <property type="entry name" value="Tetratricopeptide repeat domain"/>
    <property type="match status" value="2"/>
</dbReference>
<feature type="repeat" description="TPR" evidence="16">
    <location>
        <begin position="184"/>
        <end position="217"/>
    </location>
</feature>
<evidence type="ECO:0000256" key="5">
    <source>
        <dbReference type="ARBA" id="ARBA00022525"/>
    </source>
</evidence>
<evidence type="ECO:0000256" key="2">
    <source>
        <dbReference type="ARBA" id="ARBA00004123"/>
    </source>
</evidence>
<evidence type="ECO:0000313" key="21">
    <source>
        <dbReference type="WBParaSite" id="TCONS_00012091.p1"/>
    </source>
</evidence>
<dbReference type="InterPro" id="IPR048560">
    <property type="entry name" value="KDM6A_B-like_GATAL"/>
</dbReference>
<keyword evidence="14" id="KW-0539">Nucleus</keyword>
<feature type="region of interest" description="Disordered" evidence="17">
    <location>
        <begin position="741"/>
        <end position="778"/>
    </location>
</feature>
<evidence type="ECO:0000256" key="13">
    <source>
        <dbReference type="ARBA" id="ARBA00023004"/>
    </source>
</evidence>
<keyword evidence="9" id="KW-0862">Zinc</keyword>
<dbReference type="Pfam" id="PF21326">
    <property type="entry name" value="KDM6_GATAL"/>
    <property type="match status" value="1"/>
</dbReference>
<comment type="cofactor">
    <cofactor evidence="1">
        <name>Fe(2+)</name>
        <dbReference type="ChEBI" id="CHEBI:29033"/>
    </cofactor>
</comment>
<dbReference type="PROSITE" id="PS50005">
    <property type="entry name" value="TPR"/>
    <property type="match status" value="4"/>
</dbReference>
<sequence>MLSLGTLITFSQSELDTLKSLSPLSFPVFHKWRIENDVGQLEVLFKAYHYLNKCYNILVNESECDKAKLFNLEMKLAHLCLVGGDEIRSLSIYQSLLKKNEALFSKSFGAYFGLGVTYFQLKQFTLASEAFLKHLFIFEDEGASVNAHCYLGLIYQLQFDFNRAVKHFTIVQNFSREGYVLSKEEIRFSIAHCYECAGDLERARKEYKNILDELPSNIPATVQAAIYRQLGWLNFKAGNTKEASELLEKSQTINPNCGRTAYFLGRLNSEVKDKAHFAFKQYRQSFDKGESESDTWCSIGVLYRQQEQTVDALQAFTSSLRLNPKHSIAWYNLGDLYEKHLNFHDALECYKTAVGLDFKEKEKVKKRIAILEKELQFVSPEQLAQNSAQLIKPPPLKEAMQLTLPNEIKHTIQKAIDKRITTHFEGGILWASPEVLLYTMKRAGHNIQIHNDIRINENLKHILSYNKDLLETSELQALRIIEEAFPKYRKNNIYNYGLSQIKCSEIGNDYKEIKDEYIGETNNSNTSNETNIKNNDTNIKMEALDYILQKDQDCDVSSTQDEFPSYFSLLSEVSIPLSTTSSEIMKAASLRTTNLSEYVPIYKENEMVQLFDIPNEELSGNQLTPQTPLLQVETIREAHSIELQNFCYNASPITCIRGLTSTLKIDLGLFSTKTLLETVPNHDVEVRTQYKFPFDVNTNHAGEKSWEYYSKRSFTNVISYAKYQAESFKKSMKEETEKLKNIPSGKYNNQSNNDGEHGVPQTKRKKMSMSKEPHQEVKPSNIPMKTIKFGTNVDLSDPKIFNSQLKELTKLPAFCRLEASCNALTHIDHCIFGMNTVQLYMKVPGARTPAHQENNNFASININTGPGECVWYGIAYEYFPKVERMCRKRGVDFLKGSWWPAVDELLEEKVPVYKFVQKAGDLVFVNCGCIHWVESTGWCNNIAWNVGPMTSYQMKTAFFSHEWNRLNGFKSLVPLQHMCWQFARNVRFTNSKLYKMIRTVLIKSLAYQKMLLDYLGTISKIPKSQPRDKNEITHYCSLCEIEVFNILFVKENQGGVYNVFCANCSRKSSQQFDDFIIKNIITSLLLNKMLYKTFIGIIFFILIGTIYCAGIIGILQATGARGKLTCKGKPASGVLVKLYDEDDTDFDDLIDKGYTDANGEFFVQGSHKEITPIDPKINIYHKCNDWWFIPFCKKKFTIKIPNNYITQGDTPKNIYQAGIFYFAKMYKILVLIFLCYINKNVLNSTSLGGINQSVGVKGRLFCNGNPAEDVLLKLWENDHFNFDDLMAQSTSNKEGFFRLHGSSTEYSSINPRLTIYHYCNNSKAICARKFSIIVPNNYIYKGEFAEDFYDLGDIHLDEKKKDEINMLIRIIFSVIRVQSISVQGYLKCNNKPASDVTVKLYDKDTFTFDDLMAKDKTDSRGYFRLTGNEKEMTKIDPELVIHNTCDSKLGRFSMKRIKVKIPKSYITNGPIPSKTFDIGTMELAVDIDDLIDETKSKMSGDFEVQGSHREITSIDPKIVIFHNCNELIGICSRKITIKIPDSYITSGSKPSRIYDIGTLELSGKFDGEERDCFH</sequence>
<dbReference type="InterPro" id="IPR038479">
    <property type="entry name" value="Transthyretin-like_sf"/>
</dbReference>
<proteinExistence type="inferred from homology"/>
<feature type="repeat" description="TPR" evidence="16">
    <location>
        <begin position="293"/>
        <end position="326"/>
    </location>
</feature>
<dbReference type="Gene3D" id="2.60.120.650">
    <property type="entry name" value="Cupin"/>
    <property type="match status" value="1"/>
</dbReference>
<dbReference type="Pfam" id="PF13432">
    <property type="entry name" value="TPR_16"/>
    <property type="match status" value="1"/>
</dbReference>
<dbReference type="Pfam" id="PF01060">
    <property type="entry name" value="TTR-52"/>
    <property type="match status" value="4"/>
</dbReference>
<keyword evidence="10" id="KW-0156">Chromatin regulator</keyword>
<dbReference type="Gene3D" id="2.10.110.20">
    <property type="match status" value="1"/>
</dbReference>
<dbReference type="GO" id="GO:0046872">
    <property type="term" value="F:metal ion binding"/>
    <property type="evidence" value="ECO:0007669"/>
    <property type="project" value="UniProtKB-KW"/>
</dbReference>
<keyword evidence="12" id="KW-0560">Oxidoreductase</keyword>
<dbReference type="GO" id="GO:0010468">
    <property type="term" value="P:regulation of gene expression"/>
    <property type="evidence" value="ECO:0007669"/>
    <property type="project" value="TreeGrafter"/>
</dbReference>
<dbReference type="InterPro" id="IPR048562">
    <property type="entry name" value="KDM6A_B-like_C-hel"/>
</dbReference>
<protein>
    <submittedName>
        <fullName evidence="21">Transthyretin-like family protein</fullName>
    </submittedName>
</protein>
<dbReference type="AlphaFoldDB" id="A0AAF5DH31"/>
<dbReference type="GO" id="GO:0044666">
    <property type="term" value="C:MLL3/4 complex"/>
    <property type="evidence" value="ECO:0007669"/>
    <property type="project" value="TreeGrafter"/>
</dbReference>
<reference evidence="21" key="1">
    <citation type="submission" date="2024-02" db="UniProtKB">
        <authorList>
            <consortium name="WormBaseParasite"/>
        </authorList>
    </citation>
    <scope>IDENTIFICATION</scope>
</reference>
<dbReference type="InterPro" id="IPR051630">
    <property type="entry name" value="Corepressor-Demethylase"/>
</dbReference>
<dbReference type="Pfam" id="PF02373">
    <property type="entry name" value="JmjC"/>
    <property type="match status" value="1"/>
</dbReference>
<dbReference type="InterPro" id="IPR011990">
    <property type="entry name" value="TPR-like_helical_dom_sf"/>
</dbReference>
<dbReference type="InterPro" id="IPR001534">
    <property type="entry name" value="Transthyretin-like"/>
</dbReference>
<keyword evidence="13" id="KW-0408">Iron</keyword>